<dbReference type="SUPFAM" id="SSF81431">
    <property type="entry name" value="Mitochondrial cytochrome c oxidase subunit VIIIb (aka IX)"/>
    <property type="match status" value="1"/>
</dbReference>
<sequence length="55" mass="6052">MNISFIILPICCKSSSLSHLKLSLESTIGLLVFTVSILAPAAWVLSNLESYKKRD</sequence>
<evidence type="ECO:0000256" key="9">
    <source>
        <dbReference type="ARBA" id="ARBA00023136"/>
    </source>
</evidence>
<dbReference type="AlphaFoldDB" id="A0A8C4SBP1"/>
<evidence type="ECO:0000313" key="11">
    <source>
        <dbReference type="Ensembl" id="ENSECRP00000015220.1"/>
    </source>
</evidence>
<keyword evidence="9 10" id="KW-0472">Membrane</keyword>
<evidence type="ECO:0000256" key="6">
    <source>
        <dbReference type="ARBA" id="ARBA00022946"/>
    </source>
</evidence>
<dbReference type="InterPro" id="IPR003205">
    <property type="entry name" value="Cyt_c_oxidase_su8"/>
</dbReference>
<reference evidence="11" key="3">
    <citation type="submission" date="2025-09" db="UniProtKB">
        <authorList>
            <consortium name="Ensembl"/>
        </authorList>
    </citation>
    <scope>IDENTIFICATION</scope>
</reference>
<dbReference type="GO" id="GO:0045277">
    <property type="term" value="C:respiratory chain complex IV"/>
    <property type="evidence" value="ECO:0007669"/>
    <property type="project" value="InterPro"/>
</dbReference>
<dbReference type="Pfam" id="PF02285">
    <property type="entry name" value="COX8"/>
    <property type="match status" value="1"/>
</dbReference>
<dbReference type="UniPathway" id="UPA00705"/>
<dbReference type="GO" id="GO:0005743">
    <property type="term" value="C:mitochondrial inner membrane"/>
    <property type="evidence" value="ECO:0007669"/>
    <property type="project" value="UniProtKB-SubCell"/>
</dbReference>
<proteinExistence type="inferred from homology"/>
<evidence type="ECO:0000256" key="1">
    <source>
        <dbReference type="ARBA" id="ARBA00004434"/>
    </source>
</evidence>
<evidence type="ECO:0000313" key="12">
    <source>
        <dbReference type="Proteomes" id="UP000694620"/>
    </source>
</evidence>
<evidence type="ECO:0000256" key="4">
    <source>
        <dbReference type="ARBA" id="ARBA00022692"/>
    </source>
</evidence>
<protein>
    <submittedName>
        <fullName evidence="11">Uncharacterized protein</fullName>
    </submittedName>
</protein>
<evidence type="ECO:0000256" key="8">
    <source>
        <dbReference type="ARBA" id="ARBA00023128"/>
    </source>
</evidence>
<feature type="transmembrane region" description="Helical" evidence="10">
    <location>
        <begin position="26"/>
        <end position="45"/>
    </location>
</feature>
<keyword evidence="6" id="KW-0809">Transit peptide</keyword>
<evidence type="ECO:0000256" key="5">
    <source>
        <dbReference type="ARBA" id="ARBA00022792"/>
    </source>
</evidence>
<evidence type="ECO:0000256" key="2">
    <source>
        <dbReference type="ARBA" id="ARBA00004673"/>
    </source>
</evidence>
<dbReference type="InterPro" id="IPR036548">
    <property type="entry name" value="Cyt_c_oxidase_su8_sf"/>
</dbReference>
<dbReference type="Ensembl" id="ENSECRT00000015489.1">
    <property type="protein sequence ID" value="ENSECRP00000015220.1"/>
    <property type="gene ID" value="ENSECRG00000010156.1"/>
</dbReference>
<dbReference type="GO" id="GO:0006123">
    <property type="term" value="P:mitochondrial electron transport, cytochrome c to oxygen"/>
    <property type="evidence" value="ECO:0007669"/>
    <property type="project" value="InterPro"/>
</dbReference>
<keyword evidence="12" id="KW-1185">Reference proteome</keyword>
<keyword evidence="7 10" id="KW-1133">Transmembrane helix</keyword>
<keyword evidence="5" id="KW-0999">Mitochondrion inner membrane</keyword>
<evidence type="ECO:0000256" key="10">
    <source>
        <dbReference type="SAM" id="Phobius"/>
    </source>
</evidence>
<comment type="pathway">
    <text evidence="2">Energy metabolism; oxidative phosphorylation.</text>
</comment>
<keyword evidence="4 10" id="KW-0812">Transmembrane</keyword>
<reference evidence="11" key="1">
    <citation type="submission" date="2021-06" db="EMBL/GenBank/DDBJ databases">
        <authorList>
            <consortium name="Wellcome Sanger Institute Data Sharing"/>
        </authorList>
    </citation>
    <scope>NUCLEOTIDE SEQUENCE [LARGE SCALE GENOMIC DNA]</scope>
</reference>
<evidence type="ECO:0000256" key="7">
    <source>
        <dbReference type="ARBA" id="ARBA00022989"/>
    </source>
</evidence>
<keyword evidence="8" id="KW-0496">Mitochondrion</keyword>
<accession>A0A8C4SBP1</accession>
<dbReference type="Proteomes" id="UP000694620">
    <property type="component" value="Chromosome 1"/>
</dbReference>
<comment type="similarity">
    <text evidence="3">Belongs to the cytochrome c oxidase VIII family.</text>
</comment>
<dbReference type="PANTHER" id="PTHR16717:SF8">
    <property type="entry name" value="CYTOCHROME C OXIDASE SUBUNIT 8A"/>
    <property type="match status" value="1"/>
</dbReference>
<dbReference type="PANTHER" id="PTHR16717">
    <property type="entry name" value="CYTOCHROME C OXIDASE POLYPEPTIDE VIII"/>
    <property type="match status" value="1"/>
</dbReference>
<organism evidence="11 12">
    <name type="scientific">Erpetoichthys calabaricus</name>
    <name type="common">Rope fish</name>
    <name type="synonym">Calamoichthys calabaricus</name>
    <dbReference type="NCBI Taxonomy" id="27687"/>
    <lineage>
        <taxon>Eukaryota</taxon>
        <taxon>Metazoa</taxon>
        <taxon>Chordata</taxon>
        <taxon>Craniata</taxon>
        <taxon>Vertebrata</taxon>
        <taxon>Euteleostomi</taxon>
        <taxon>Actinopterygii</taxon>
        <taxon>Polypteriformes</taxon>
        <taxon>Polypteridae</taxon>
        <taxon>Erpetoichthys</taxon>
    </lineage>
</organism>
<evidence type="ECO:0000256" key="3">
    <source>
        <dbReference type="ARBA" id="ARBA00010117"/>
    </source>
</evidence>
<comment type="subcellular location">
    <subcellularLocation>
        <location evidence="1">Mitochondrion inner membrane</location>
        <topology evidence="1">Single-pass membrane protein</topology>
    </subcellularLocation>
</comment>
<reference evidence="11" key="2">
    <citation type="submission" date="2025-08" db="UniProtKB">
        <authorList>
            <consortium name="Ensembl"/>
        </authorList>
    </citation>
    <scope>IDENTIFICATION</scope>
</reference>
<name>A0A8C4SBP1_ERPCA</name>
<dbReference type="Gene3D" id="4.10.81.10">
    <property type="entry name" value="Cytochrome c oxidase, subunit 8"/>
    <property type="match status" value="1"/>
</dbReference>